<dbReference type="GO" id="GO:0006265">
    <property type="term" value="P:DNA topological change"/>
    <property type="evidence" value="ECO:0007669"/>
    <property type="project" value="InterPro"/>
</dbReference>
<dbReference type="GO" id="GO:0005694">
    <property type="term" value="C:chromosome"/>
    <property type="evidence" value="ECO:0007669"/>
    <property type="project" value="InterPro"/>
</dbReference>
<reference evidence="6" key="2">
    <citation type="submission" date="2021-04" db="EMBL/GenBank/DDBJ databases">
        <authorList>
            <person name="Gilroy R."/>
        </authorList>
    </citation>
    <scope>NUCLEOTIDE SEQUENCE</scope>
    <source>
        <strain evidence="6">ChiBcec16-3735</strain>
    </source>
</reference>
<proteinExistence type="predicted"/>
<evidence type="ECO:0000259" key="4">
    <source>
        <dbReference type="PROSITE" id="PS50965"/>
    </source>
</evidence>
<dbReference type="PROSITE" id="PS51999">
    <property type="entry name" value="ZF_GRF"/>
    <property type="match status" value="1"/>
</dbReference>
<keyword evidence="1" id="KW-0479">Metal-binding</keyword>
<gene>
    <name evidence="6" type="ORF">H9725_05040</name>
</gene>
<evidence type="ECO:0000313" key="6">
    <source>
        <dbReference type="EMBL" id="HIZ57932.1"/>
    </source>
</evidence>
<name>A0A9D2FGC3_9FIRM</name>
<dbReference type="InterPro" id="IPR013498">
    <property type="entry name" value="Topo_IA_Znf"/>
</dbReference>
<dbReference type="Gene3D" id="3.30.65.10">
    <property type="entry name" value="Bacterial Topoisomerase I, domain 1"/>
    <property type="match status" value="1"/>
</dbReference>
<evidence type="ECO:0000313" key="7">
    <source>
        <dbReference type="Proteomes" id="UP000824065"/>
    </source>
</evidence>
<dbReference type="InterPro" id="IPR011528">
    <property type="entry name" value="NERD"/>
</dbReference>
<protein>
    <submittedName>
        <fullName evidence="6">NERD domain-containing protein</fullName>
    </submittedName>
</protein>
<feature type="domain" description="GRF-type" evidence="5">
    <location>
        <begin position="220"/>
        <end position="257"/>
    </location>
</feature>
<organism evidence="6 7">
    <name type="scientific">Candidatus Faecalibacterium gallistercoris</name>
    <dbReference type="NCBI Taxonomy" id="2838579"/>
    <lineage>
        <taxon>Bacteria</taxon>
        <taxon>Bacillati</taxon>
        <taxon>Bacillota</taxon>
        <taxon>Clostridia</taxon>
        <taxon>Eubacteriales</taxon>
        <taxon>Oscillospiraceae</taxon>
        <taxon>Faecalibacterium</taxon>
    </lineage>
</organism>
<dbReference type="PROSITE" id="PS50965">
    <property type="entry name" value="NERD"/>
    <property type="match status" value="1"/>
</dbReference>
<dbReference type="Pfam" id="PF08378">
    <property type="entry name" value="NERD"/>
    <property type="match status" value="1"/>
</dbReference>
<sequence length="257" mass="29702">MGWLQRLWGRDEAAEKGAAGEDAVAGKLAEKGWFRVRGLCLRNLYLPTPDGTAEIDLLYLTRKGIFVIESKNYTGWICGREDQPEWTVSVYAGRDWLGRMKTERHPLYNPIWQNAGHVRALEALVGEQTPLWPVVVFTGRCQLEDVTWDSEEVSVCRLEELPRVLRQTGRRALSRRQVRALYARLEPYTRATRSQKRAHVRQVRRIEREQAKPRGLPGRCPWCGAELVLRTARQGSNAGRRFYGCSRYPDCRYTRDL</sequence>
<accession>A0A9D2FGC3</accession>
<evidence type="ECO:0000256" key="2">
    <source>
        <dbReference type="ARBA" id="ARBA00022771"/>
    </source>
</evidence>
<dbReference type="GO" id="GO:0003916">
    <property type="term" value="F:DNA topoisomerase activity"/>
    <property type="evidence" value="ECO:0007669"/>
    <property type="project" value="InterPro"/>
</dbReference>
<comment type="caution">
    <text evidence="6">The sequence shown here is derived from an EMBL/GenBank/DDBJ whole genome shotgun (WGS) entry which is preliminary data.</text>
</comment>
<evidence type="ECO:0000259" key="5">
    <source>
        <dbReference type="PROSITE" id="PS51999"/>
    </source>
</evidence>
<evidence type="ECO:0000256" key="1">
    <source>
        <dbReference type="ARBA" id="ARBA00022723"/>
    </source>
</evidence>
<evidence type="ECO:0000256" key="3">
    <source>
        <dbReference type="ARBA" id="ARBA00022833"/>
    </source>
</evidence>
<dbReference type="SUPFAM" id="SSF57783">
    <property type="entry name" value="Zinc beta-ribbon"/>
    <property type="match status" value="1"/>
</dbReference>
<dbReference type="GO" id="GO:0008270">
    <property type="term" value="F:zinc ion binding"/>
    <property type="evidence" value="ECO:0007669"/>
    <property type="project" value="UniProtKB-KW"/>
</dbReference>
<feature type="domain" description="NERD" evidence="4">
    <location>
        <begin position="16"/>
        <end position="144"/>
    </location>
</feature>
<dbReference type="AlphaFoldDB" id="A0A9D2FGC3"/>
<reference evidence="6" key="1">
    <citation type="journal article" date="2021" name="PeerJ">
        <title>Extensive microbial diversity within the chicken gut microbiome revealed by metagenomics and culture.</title>
        <authorList>
            <person name="Gilroy R."/>
            <person name="Ravi A."/>
            <person name="Getino M."/>
            <person name="Pursley I."/>
            <person name="Horton D.L."/>
            <person name="Alikhan N.F."/>
            <person name="Baker D."/>
            <person name="Gharbi K."/>
            <person name="Hall N."/>
            <person name="Watson M."/>
            <person name="Adriaenssens E.M."/>
            <person name="Foster-Nyarko E."/>
            <person name="Jarju S."/>
            <person name="Secka A."/>
            <person name="Antonio M."/>
            <person name="Oren A."/>
            <person name="Chaudhuri R.R."/>
            <person name="La Ragione R."/>
            <person name="Hildebrand F."/>
            <person name="Pallen M.J."/>
        </authorList>
    </citation>
    <scope>NUCLEOTIDE SEQUENCE</scope>
    <source>
        <strain evidence="6">ChiBcec16-3735</strain>
    </source>
</reference>
<keyword evidence="3" id="KW-0862">Zinc</keyword>
<dbReference type="Pfam" id="PF01396">
    <property type="entry name" value="Zn_ribbon_Top1"/>
    <property type="match status" value="1"/>
</dbReference>
<dbReference type="EMBL" id="DXBJ01000033">
    <property type="protein sequence ID" value="HIZ57932.1"/>
    <property type="molecule type" value="Genomic_DNA"/>
</dbReference>
<dbReference type="InterPro" id="IPR010666">
    <property type="entry name" value="Znf_GRF"/>
</dbReference>
<dbReference type="Proteomes" id="UP000824065">
    <property type="component" value="Unassembled WGS sequence"/>
</dbReference>
<dbReference type="GO" id="GO:0003677">
    <property type="term" value="F:DNA binding"/>
    <property type="evidence" value="ECO:0007669"/>
    <property type="project" value="InterPro"/>
</dbReference>
<keyword evidence="2" id="KW-0863">Zinc-finger</keyword>